<proteinExistence type="predicted"/>
<keyword evidence="2 4" id="KW-0238">DNA-binding</keyword>
<dbReference type="PANTHER" id="PTHR30055">
    <property type="entry name" value="HTH-TYPE TRANSCRIPTIONAL REGULATOR RUTR"/>
    <property type="match status" value="1"/>
</dbReference>
<feature type="region of interest" description="Disordered" evidence="5">
    <location>
        <begin position="207"/>
        <end position="242"/>
    </location>
</feature>
<evidence type="ECO:0000313" key="8">
    <source>
        <dbReference type="Proteomes" id="UP001501570"/>
    </source>
</evidence>
<dbReference type="PROSITE" id="PS50977">
    <property type="entry name" value="HTH_TETR_2"/>
    <property type="match status" value="1"/>
</dbReference>
<dbReference type="Gene3D" id="1.10.10.60">
    <property type="entry name" value="Homeodomain-like"/>
    <property type="match status" value="1"/>
</dbReference>
<keyword evidence="1" id="KW-0805">Transcription regulation</keyword>
<dbReference type="InterPro" id="IPR036271">
    <property type="entry name" value="Tet_transcr_reg_TetR-rel_C_sf"/>
</dbReference>
<name>A0ABP9RXY7_9ACTN</name>
<evidence type="ECO:0000256" key="5">
    <source>
        <dbReference type="SAM" id="MobiDB-lite"/>
    </source>
</evidence>
<evidence type="ECO:0000256" key="3">
    <source>
        <dbReference type="ARBA" id="ARBA00023163"/>
    </source>
</evidence>
<gene>
    <name evidence="7" type="ORF">GCM10023322_38110</name>
</gene>
<evidence type="ECO:0000256" key="2">
    <source>
        <dbReference type="ARBA" id="ARBA00023125"/>
    </source>
</evidence>
<comment type="caution">
    <text evidence="4">Lacks conserved residue(s) required for the propagation of feature annotation.</text>
</comment>
<reference evidence="8" key="1">
    <citation type="journal article" date="2019" name="Int. J. Syst. Evol. Microbiol.">
        <title>The Global Catalogue of Microorganisms (GCM) 10K type strain sequencing project: providing services to taxonomists for standard genome sequencing and annotation.</title>
        <authorList>
            <consortium name="The Broad Institute Genomics Platform"/>
            <consortium name="The Broad Institute Genome Sequencing Center for Infectious Disease"/>
            <person name="Wu L."/>
            <person name="Ma J."/>
        </authorList>
    </citation>
    <scope>NUCLEOTIDE SEQUENCE [LARGE SCALE GENOMIC DNA]</scope>
    <source>
        <strain evidence="8">JCM 18304</strain>
    </source>
</reference>
<dbReference type="SUPFAM" id="SSF46689">
    <property type="entry name" value="Homeodomain-like"/>
    <property type="match status" value="1"/>
</dbReference>
<dbReference type="RefSeq" id="WP_345631310.1">
    <property type="nucleotide sequence ID" value="NZ_BAABJQ010000010.1"/>
</dbReference>
<dbReference type="EMBL" id="BAABJQ010000010">
    <property type="protein sequence ID" value="GAA5188156.1"/>
    <property type="molecule type" value="Genomic_DNA"/>
</dbReference>
<keyword evidence="8" id="KW-1185">Reference proteome</keyword>
<dbReference type="SUPFAM" id="SSF48498">
    <property type="entry name" value="Tetracyclin repressor-like, C-terminal domain"/>
    <property type="match status" value="1"/>
</dbReference>
<organism evidence="7 8">
    <name type="scientific">Rugosimonospora acidiphila</name>
    <dbReference type="NCBI Taxonomy" id="556531"/>
    <lineage>
        <taxon>Bacteria</taxon>
        <taxon>Bacillati</taxon>
        <taxon>Actinomycetota</taxon>
        <taxon>Actinomycetes</taxon>
        <taxon>Micromonosporales</taxon>
        <taxon>Micromonosporaceae</taxon>
        <taxon>Rugosimonospora</taxon>
    </lineage>
</organism>
<keyword evidence="3" id="KW-0804">Transcription</keyword>
<comment type="caution">
    <text evidence="7">The sequence shown here is derived from an EMBL/GenBank/DDBJ whole genome shotgun (WGS) entry which is preliminary data.</text>
</comment>
<dbReference type="InterPro" id="IPR001647">
    <property type="entry name" value="HTH_TetR"/>
</dbReference>
<dbReference type="InterPro" id="IPR050109">
    <property type="entry name" value="HTH-type_TetR-like_transc_reg"/>
</dbReference>
<feature type="domain" description="HTH tetR-type" evidence="6">
    <location>
        <begin position="17"/>
        <end position="78"/>
    </location>
</feature>
<dbReference type="InterPro" id="IPR009057">
    <property type="entry name" value="Homeodomain-like_sf"/>
</dbReference>
<evidence type="ECO:0000256" key="4">
    <source>
        <dbReference type="PROSITE-ProRule" id="PRU00335"/>
    </source>
</evidence>
<dbReference type="Pfam" id="PF00440">
    <property type="entry name" value="TetR_N"/>
    <property type="match status" value="1"/>
</dbReference>
<evidence type="ECO:0000256" key="1">
    <source>
        <dbReference type="ARBA" id="ARBA00023015"/>
    </source>
</evidence>
<evidence type="ECO:0000313" key="7">
    <source>
        <dbReference type="EMBL" id="GAA5188156.1"/>
    </source>
</evidence>
<evidence type="ECO:0000259" key="6">
    <source>
        <dbReference type="PROSITE" id="PS50977"/>
    </source>
</evidence>
<dbReference type="Proteomes" id="UP001501570">
    <property type="component" value="Unassembled WGS sequence"/>
</dbReference>
<accession>A0ABP9RXY7</accession>
<sequence length="242" mass="26028">MRVTTSPTVDSQSSASATRRAQIVESAIECIAELGYAHASFAQIAKRAGISSTRLISYHFAGKEDLIRAVVQEALRAAAAYMHPRLQGQASPSATLATYITSNLEFIGTHPAHIRAVVEIASNARPAPGTPIIDMSGPGSPLALLEQLFRRGQEAGEFRAFDPRVMAVTLRAAIDTAVTELAANPGLDLDGYARELVALFDLATRKDPRRRCSPRTATPPNRQRRRPDPPKGTGGRPPPAER</sequence>
<dbReference type="PANTHER" id="PTHR30055:SF234">
    <property type="entry name" value="HTH-TYPE TRANSCRIPTIONAL REGULATOR BETI"/>
    <property type="match status" value="1"/>
</dbReference>
<dbReference type="Gene3D" id="1.10.357.10">
    <property type="entry name" value="Tetracycline Repressor, domain 2"/>
    <property type="match status" value="1"/>
</dbReference>
<protein>
    <submittedName>
        <fullName evidence="7">TetR family transcriptional regulator</fullName>
    </submittedName>
</protein>